<keyword evidence="6" id="KW-0472">Membrane</keyword>
<dbReference type="GO" id="GO:0004222">
    <property type="term" value="F:metalloendopeptidase activity"/>
    <property type="evidence" value="ECO:0007669"/>
    <property type="project" value="TreeGrafter"/>
</dbReference>
<dbReference type="PANTHER" id="PTHR21666">
    <property type="entry name" value="PEPTIDASE-RELATED"/>
    <property type="match status" value="1"/>
</dbReference>
<reference evidence="8 9" key="1">
    <citation type="journal article" date="2016" name="Front. Microbiol.">
        <title>Comprehensive Phylogenetic Analysis of Bovine Non-aureus Staphylococci Species Based on Whole-Genome Sequencing.</title>
        <authorList>
            <person name="Naushad S."/>
            <person name="Barkema H.W."/>
            <person name="Luby C."/>
            <person name="Condas L.A."/>
            <person name="Nobrega D.B."/>
            <person name="Carson D.A."/>
            <person name="De Buck J."/>
        </authorList>
    </citation>
    <scope>NUCLEOTIDE SEQUENCE [LARGE SCALE GENOMIC DNA]</scope>
    <source>
        <strain evidence="8 9">SNUC 5959</strain>
    </source>
</reference>
<dbReference type="HOGENOM" id="CLU_121943_0_0_9"/>
<dbReference type="EMBL" id="QXVO01000031">
    <property type="protein sequence ID" value="RIO44271.1"/>
    <property type="molecule type" value="Genomic_DNA"/>
</dbReference>
<protein>
    <recommendedName>
        <fullName evidence="4">lysostaphin</fullName>
        <ecNumber evidence="4">3.4.24.75</ecNumber>
    </recommendedName>
</protein>
<dbReference type="InterPro" id="IPR016047">
    <property type="entry name" value="M23ase_b-sheet_dom"/>
</dbReference>
<evidence type="ECO:0000256" key="4">
    <source>
        <dbReference type="ARBA" id="ARBA00012322"/>
    </source>
</evidence>
<dbReference type="GeneID" id="41072244"/>
<dbReference type="STRING" id="1284.SHYC_02030"/>
<dbReference type="Gene3D" id="2.70.70.10">
    <property type="entry name" value="Glucose Permease (Domain IIA)"/>
    <property type="match status" value="1"/>
</dbReference>
<comment type="similarity">
    <text evidence="3">Belongs to the peptidase M23B family.</text>
</comment>
<dbReference type="SUPFAM" id="SSF51261">
    <property type="entry name" value="Duplicated hybrid motif"/>
    <property type="match status" value="1"/>
</dbReference>
<evidence type="ECO:0000259" key="7">
    <source>
        <dbReference type="Pfam" id="PF01551"/>
    </source>
</evidence>
<comment type="catalytic activity">
    <reaction evidence="1">
        <text>Hydrolysis of the -Gly-|-Gly- bond in the pentaglycine inter-peptide link joining staphylococcal cell wall peptidoglycans.</text>
        <dbReference type="EC" id="3.4.24.75"/>
    </reaction>
</comment>
<dbReference type="KEGG" id="shu:SHYC_02030"/>
<comment type="caution">
    <text evidence="8">The sequence shown here is derived from an EMBL/GenBank/DDBJ whole genome shotgun (WGS) entry which is preliminary data.</text>
</comment>
<dbReference type="RefSeq" id="WP_039644039.1">
    <property type="nucleotide sequence ID" value="NZ_CP008747.1"/>
</dbReference>
<dbReference type="Proteomes" id="UP000285625">
    <property type="component" value="Unassembled WGS sequence"/>
</dbReference>
<dbReference type="EC" id="3.4.24.75" evidence="4"/>
<dbReference type="AlphaFoldDB" id="A0A0A8HML5"/>
<dbReference type="InterPro" id="IPR050570">
    <property type="entry name" value="Cell_wall_metabolism_enzyme"/>
</dbReference>
<organism evidence="8 9">
    <name type="scientific">Staphylococcus hyicus</name>
    <dbReference type="NCBI Taxonomy" id="1284"/>
    <lineage>
        <taxon>Bacteria</taxon>
        <taxon>Bacillati</taxon>
        <taxon>Bacillota</taxon>
        <taxon>Bacilli</taxon>
        <taxon>Bacillales</taxon>
        <taxon>Staphylococcaceae</taxon>
        <taxon>Staphylococcus</taxon>
    </lineage>
</organism>
<dbReference type="InterPro" id="IPR011055">
    <property type="entry name" value="Dup_hybrid_motif"/>
</dbReference>
<accession>A0A0A8HML5</accession>
<keyword evidence="5" id="KW-0645">Protease</keyword>
<evidence type="ECO:0000256" key="2">
    <source>
        <dbReference type="ARBA" id="ARBA00001947"/>
    </source>
</evidence>
<evidence type="ECO:0000313" key="8">
    <source>
        <dbReference type="EMBL" id="RIO44271.1"/>
    </source>
</evidence>
<keyword evidence="5" id="KW-0482">Metalloprotease</keyword>
<evidence type="ECO:0000256" key="1">
    <source>
        <dbReference type="ARBA" id="ARBA00001667"/>
    </source>
</evidence>
<dbReference type="CDD" id="cd12797">
    <property type="entry name" value="M23_peptidase"/>
    <property type="match status" value="1"/>
</dbReference>
<gene>
    <name evidence="8" type="ORF">BUZ57_09455</name>
</gene>
<feature type="transmembrane region" description="Helical" evidence="6">
    <location>
        <begin position="6"/>
        <end position="24"/>
    </location>
</feature>
<dbReference type="GO" id="GO:0006508">
    <property type="term" value="P:proteolysis"/>
    <property type="evidence" value="ECO:0007669"/>
    <property type="project" value="UniProtKB-KW"/>
</dbReference>
<evidence type="ECO:0000256" key="5">
    <source>
        <dbReference type="ARBA" id="ARBA00023049"/>
    </source>
</evidence>
<sequence>MKKISVTFLSVLILVIIPLLLIIYNTHIQKFISDIQKDEHFSQILNQDRQTHGFGTYAHGLKFNGDNRHYGIDYRLPENTDVLAATDGTVTRTFKNQFGGNVLEIQESNRRYYQWYMHLNTFKVKPGDVVKAQEVIAQSGNTGEQTTGPHLHFQRMKDGIGNRYAENPAAFIESLPHGQRSLYRLK</sequence>
<feature type="domain" description="M23ase beta-sheet core" evidence="7">
    <location>
        <begin position="68"/>
        <end position="159"/>
    </location>
</feature>
<keyword evidence="6" id="KW-1133">Transmembrane helix</keyword>
<name>A0A0A8HML5_STAHY</name>
<dbReference type="PANTHER" id="PTHR21666:SF270">
    <property type="entry name" value="MUREIN HYDROLASE ACTIVATOR ENVC"/>
    <property type="match status" value="1"/>
</dbReference>
<keyword evidence="5" id="KW-0378">Hydrolase</keyword>
<proteinExistence type="inferred from homology"/>
<evidence type="ECO:0000256" key="3">
    <source>
        <dbReference type="ARBA" id="ARBA00006646"/>
    </source>
</evidence>
<evidence type="ECO:0000256" key="6">
    <source>
        <dbReference type="SAM" id="Phobius"/>
    </source>
</evidence>
<keyword evidence="6" id="KW-0812">Transmembrane</keyword>
<comment type="cofactor">
    <cofactor evidence="2">
        <name>Zn(2+)</name>
        <dbReference type="ChEBI" id="CHEBI:29105"/>
    </cofactor>
</comment>
<dbReference type="Pfam" id="PF01551">
    <property type="entry name" value="Peptidase_M23"/>
    <property type="match status" value="1"/>
</dbReference>
<evidence type="ECO:0000313" key="9">
    <source>
        <dbReference type="Proteomes" id="UP000285625"/>
    </source>
</evidence>